<dbReference type="Gene3D" id="3.90.70.10">
    <property type="entry name" value="Cysteine proteinases"/>
    <property type="match status" value="1"/>
</dbReference>
<dbReference type="Proteomes" id="UP001281761">
    <property type="component" value="Unassembled WGS sequence"/>
</dbReference>
<dbReference type="InterPro" id="IPR000169">
    <property type="entry name" value="Pept_cys_AS"/>
</dbReference>
<dbReference type="InterPro" id="IPR038765">
    <property type="entry name" value="Papain-like_cys_pep_sf"/>
</dbReference>
<reference evidence="4 5" key="1">
    <citation type="journal article" date="2022" name="bioRxiv">
        <title>Genomics of Preaxostyla Flagellates Illuminates Evolutionary Transitions and the Path Towards Mitochondrial Loss.</title>
        <authorList>
            <person name="Novak L.V.F."/>
            <person name="Treitli S.C."/>
            <person name="Pyrih J."/>
            <person name="Halakuc P."/>
            <person name="Pipaliya S.V."/>
            <person name="Vacek V."/>
            <person name="Brzon O."/>
            <person name="Soukal P."/>
            <person name="Eme L."/>
            <person name="Dacks J.B."/>
            <person name="Karnkowska A."/>
            <person name="Elias M."/>
            <person name="Hampl V."/>
        </authorList>
    </citation>
    <scope>NUCLEOTIDE SEQUENCE [LARGE SCALE GENOMIC DNA]</scope>
    <source>
        <strain evidence="4">NAU3</strain>
        <tissue evidence="4">Gut</tissue>
    </source>
</reference>
<dbReference type="SMART" id="SM00645">
    <property type="entry name" value="Pept_C1"/>
    <property type="match status" value="1"/>
</dbReference>
<gene>
    <name evidence="4" type="ORF">BLNAU_2027</name>
</gene>
<dbReference type="EC" id="3.4.22.-" evidence="4"/>
<dbReference type="InterPro" id="IPR025661">
    <property type="entry name" value="Pept_asp_AS"/>
</dbReference>
<keyword evidence="2" id="KW-1015">Disulfide bond</keyword>
<proteinExistence type="inferred from homology"/>
<protein>
    <submittedName>
        <fullName evidence="4">Gut-specific cysteine proteinase</fullName>
        <ecNumber evidence="4">3.4.22.-</ecNumber>
    </submittedName>
</protein>
<evidence type="ECO:0000313" key="5">
    <source>
        <dbReference type="Proteomes" id="UP001281761"/>
    </source>
</evidence>
<dbReference type="GO" id="GO:0016787">
    <property type="term" value="F:hydrolase activity"/>
    <property type="evidence" value="ECO:0007669"/>
    <property type="project" value="UniProtKB-KW"/>
</dbReference>
<dbReference type="PRINTS" id="PR00705">
    <property type="entry name" value="PAPAIN"/>
</dbReference>
<dbReference type="InterPro" id="IPR025660">
    <property type="entry name" value="Pept_his_AS"/>
</dbReference>
<keyword evidence="4" id="KW-0378">Hydrolase</keyword>
<organism evidence="4 5">
    <name type="scientific">Blattamonas nauphoetae</name>
    <dbReference type="NCBI Taxonomy" id="2049346"/>
    <lineage>
        <taxon>Eukaryota</taxon>
        <taxon>Metamonada</taxon>
        <taxon>Preaxostyla</taxon>
        <taxon>Oxymonadida</taxon>
        <taxon>Blattamonas</taxon>
    </lineage>
</organism>
<evidence type="ECO:0000256" key="1">
    <source>
        <dbReference type="ARBA" id="ARBA00008455"/>
    </source>
</evidence>
<sequence length="245" mass="27774">MNNIRAKGGLPIIPEREFSWEAPPTLPKSFDIRERYPEAVVPVRHQEQCGACWAFATTTAASIRFNIKGHSYGVLSPQDLVSCDKYDGGCNGGGFYTPHVYMHETGATTDQCMSYKSFDQRVPLCPVKCDKGSAIVRHKYEEIAKYTVNDVMEGLMKDGPMYFAFTVYEDFLYHYGSGIYKHRYGRAVNGHAVTLMGWGEENGEKYWLLQNSWGPEWGENGFFRMRRGTNECGCEQYGFISGLVE</sequence>
<dbReference type="SUPFAM" id="SSF54001">
    <property type="entry name" value="Cysteine proteinases"/>
    <property type="match status" value="1"/>
</dbReference>
<keyword evidence="5" id="KW-1185">Reference proteome</keyword>
<feature type="domain" description="Peptidase C1A papain C-terminal" evidence="3">
    <location>
        <begin position="26"/>
        <end position="242"/>
    </location>
</feature>
<name>A0ABQ9YHE2_9EUKA</name>
<dbReference type="PROSITE" id="PS00639">
    <property type="entry name" value="THIOL_PROTEASE_HIS"/>
    <property type="match status" value="1"/>
</dbReference>
<dbReference type="PROSITE" id="PS00139">
    <property type="entry name" value="THIOL_PROTEASE_CYS"/>
    <property type="match status" value="1"/>
</dbReference>
<evidence type="ECO:0000256" key="2">
    <source>
        <dbReference type="ARBA" id="ARBA00023157"/>
    </source>
</evidence>
<dbReference type="InterPro" id="IPR013128">
    <property type="entry name" value="Peptidase_C1A"/>
</dbReference>
<dbReference type="EMBL" id="JARBJD010000008">
    <property type="protein sequence ID" value="KAK2963004.1"/>
    <property type="molecule type" value="Genomic_DNA"/>
</dbReference>
<dbReference type="PANTHER" id="PTHR12411">
    <property type="entry name" value="CYSTEINE PROTEASE FAMILY C1-RELATED"/>
    <property type="match status" value="1"/>
</dbReference>
<dbReference type="Pfam" id="PF00112">
    <property type="entry name" value="Peptidase_C1"/>
    <property type="match status" value="1"/>
</dbReference>
<evidence type="ECO:0000313" key="4">
    <source>
        <dbReference type="EMBL" id="KAK2963004.1"/>
    </source>
</evidence>
<dbReference type="InterPro" id="IPR000668">
    <property type="entry name" value="Peptidase_C1A_C"/>
</dbReference>
<evidence type="ECO:0000259" key="3">
    <source>
        <dbReference type="SMART" id="SM00645"/>
    </source>
</evidence>
<dbReference type="PROSITE" id="PS00640">
    <property type="entry name" value="THIOL_PROTEASE_ASN"/>
    <property type="match status" value="1"/>
</dbReference>
<comment type="similarity">
    <text evidence="1">Belongs to the peptidase C1 family.</text>
</comment>
<comment type="caution">
    <text evidence="4">The sequence shown here is derived from an EMBL/GenBank/DDBJ whole genome shotgun (WGS) entry which is preliminary data.</text>
</comment>
<accession>A0ABQ9YHE2</accession>